<dbReference type="GO" id="GO:0034058">
    <property type="term" value="P:endosomal vesicle fusion"/>
    <property type="evidence" value="ECO:0007669"/>
    <property type="project" value="TreeGrafter"/>
</dbReference>
<evidence type="ECO:0000259" key="6">
    <source>
        <dbReference type="PROSITE" id="PS50219"/>
    </source>
</evidence>
<feature type="repeat" description="CHCR" evidence="4">
    <location>
        <begin position="743"/>
        <end position="899"/>
    </location>
</feature>
<accession>A0A8H4REQ0</accession>
<evidence type="ECO:0000313" key="8">
    <source>
        <dbReference type="Proteomes" id="UP000566819"/>
    </source>
</evidence>
<feature type="compositionally biased region" description="Polar residues" evidence="5">
    <location>
        <begin position="879"/>
        <end position="893"/>
    </location>
</feature>
<dbReference type="GO" id="GO:0006886">
    <property type="term" value="P:intracellular protein transport"/>
    <property type="evidence" value="ECO:0007669"/>
    <property type="project" value="UniProtKB-UniRule"/>
</dbReference>
<feature type="region of interest" description="Disordered" evidence="5">
    <location>
        <begin position="460"/>
        <end position="493"/>
    </location>
</feature>
<feature type="region of interest" description="Disordered" evidence="5">
    <location>
        <begin position="879"/>
        <end position="902"/>
    </location>
</feature>
<dbReference type="Pfam" id="PF23556">
    <property type="entry name" value="TPR_Vps41"/>
    <property type="match status" value="1"/>
</dbReference>
<dbReference type="InterPro" id="IPR000547">
    <property type="entry name" value="Clathrin_H-chain/VPS_repeat"/>
</dbReference>
<feature type="region of interest" description="Disordered" evidence="5">
    <location>
        <begin position="569"/>
        <end position="614"/>
    </location>
</feature>
<dbReference type="OrthoDB" id="5325112at2759"/>
<name>A0A8H4REQ0_9HELO</name>
<dbReference type="GO" id="GO:0006914">
    <property type="term" value="P:autophagy"/>
    <property type="evidence" value="ECO:0007669"/>
    <property type="project" value="TreeGrafter"/>
</dbReference>
<feature type="compositionally biased region" description="Basic and acidic residues" evidence="5">
    <location>
        <begin position="569"/>
        <end position="582"/>
    </location>
</feature>
<evidence type="ECO:0000256" key="2">
    <source>
        <dbReference type="ARBA" id="ARBA00023136"/>
    </source>
</evidence>
<evidence type="ECO:0000313" key="7">
    <source>
        <dbReference type="EMBL" id="KAF4627324.1"/>
    </source>
</evidence>
<evidence type="ECO:0000256" key="1">
    <source>
        <dbReference type="ARBA" id="ARBA00004184"/>
    </source>
</evidence>
<dbReference type="InterPro" id="IPR001180">
    <property type="entry name" value="CNH_dom"/>
</dbReference>
<evidence type="ECO:0000256" key="3">
    <source>
        <dbReference type="ARBA" id="ARBA00038201"/>
    </source>
</evidence>
<proteinExistence type="inferred from homology"/>
<keyword evidence="8" id="KW-1185">Reference proteome</keyword>
<dbReference type="PANTHER" id="PTHR12894:SF49">
    <property type="entry name" value="VAM6_VPS39-LIKE PROTEIN"/>
    <property type="match status" value="1"/>
</dbReference>
<evidence type="ECO:0000256" key="4">
    <source>
        <dbReference type="PROSITE-ProRule" id="PRU01006"/>
    </source>
</evidence>
<comment type="caution">
    <text evidence="7">The sequence shown here is derived from an EMBL/GenBank/DDBJ whole genome shotgun (WGS) entry which is preliminary data.</text>
</comment>
<dbReference type="PANTHER" id="PTHR12894">
    <property type="entry name" value="CNH DOMAIN CONTAINING"/>
    <property type="match status" value="1"/>
</dbReference>
<comment type="similarity">
    <text evidence="3">Belongs to the VAM6/VPS39 family.</text>
</comment>
<dbReference type="EMBL" id="JAAMPI010000987">
    <property type="protein sequence ID" value="KAF4627324.1"/>
    <property type="molecule type" value="Genomic_DNA"/>
</dbReference>
<keyword evidence="2" id="KW-0472">Membrane</keyword>
<feature type="domain" description="CNH" evidence="6">
    <location>
        <begin position="18"/>
        <end position="345"/>
    </location>
</feature>
<dbReference type="PROSITE" id="PS50219">
    <property type="entry name" value="CNH"/>
    <property type="match status" value="1"/>
</dbReference>
<organism evidence="7 8">
    <name type="scientific">Cudoniella acicularis</name>
    <dbReference type="NCBI Taxonomy" id="354080"/>
    <lineage>
        <taxon>Eukaryota</taxon>
        <taxon>Fungi</taxon>
        <taxon>Dikarya</taxon>
        <taxon>Ascomycota</taxon>
        <taxon>Pezizomycotina</taxon>
        <taxon>Leotiomycetes</taxon>
        <taxon>Helotiales</taxon>
        <taxon>Tricladiaceae</taxon>
        <taxon>Cudoniella</taxon>
    </lineage>
</organism>
<sequence length="1066" mass="117677">MLSAFTARPLVELRQRDKFKIESILAYGDRLLVGLNTGSLRIYRVNETQEAKQKHNGSANSDDKPPSRPSSSAAPKPVDLLREVEKFSTRAIEQLARIKEANVLISLSASYVSIHDLQTYTLQEQLTKTKNATTFAVTSNIVQDSATGIPEIISRLAVAVKRRLLLWAWHESELEPDMVEITLAESIRTLTWASATKIICGMNSGYVIVDVLSQEVEDIVGPGAIGGAPGAPQGRFGGMGSASMGYMGLGGYIPKPLATKLADGEMLLSKDINSLFITSEGKPMTKRQIPWAQAPDAVGYTYPYIIALQAPAKGALEVRNPETLSLLQTISLPNASQLSFPPPTVSLAHAGKGFHVASDRCIWAMGATDYDSQVDELVEKGLYDEAITILDMLEDALLRNKQERLREIKIQKAQVLFDQRKYRDAIDIFLRKDVQAPPERVIRLYPRIIAGDLSIVEEKQPDAEVENEEGSEHANGESPGIEEVPPEVVGSPKPAAVSKLIKGHQKASSDTSSIRSFAKLDAADASDTASVKAKSTDDGPLEGKDLVTAALELNAFLVDARNRMKSSLDAETGKLVPKDKSKQNGQNGENGFGQGSFESFLTSPATDSEKDREEKLRETAKLIDTTLFRSYMLVRPQLVGALFRIPNFCDPDVVNEKLLEKGRYHDLVDFFHGKKLHRPALELLKKFGMAEEEEESAPTLYGPQRTVGYLQNLPPEMIDLILEFAEWPLRAKPDLTMEIFLGDTENAETLPRDKVVDFLQGIDLDLAVKYLEHVINELNDLTPDFHNQLVAAYLRDLKNRQDRDSDDWKDLMNRLVTFLRTSKQYSLGKAFGNIPRNDFYEAQAVVLSNMGQHKQALEIYVFKIQDFEKAEDYCNHVHLQSSTESSPLQSRKASTVEEDDATPPSIYHTLLSLYLTPPPPHSPNWPPALDLLSKHGSRLPASSTLSLIPTTLPVAELESYFQGRIRAANSVVNEARIVGGMRKTEVVNAQATLLLGDPMTGGKGGRNRGVFVSKERVCGVCHKRLGGSVIAVLPDNEVVHYGCLNRANGRPTSSGMESLRSASWRR</sequence>
<dbReference type="Proteomes" id="UP000566819">
    <property type="component" value="Unassembled WGS sequence"/>
</dbReference>
<dbReference type="Pfam" id="PF10366">
    <property type="entry name" value="Vps39_1"/>
    <property type="match status" value="1"/>
</dbReference>
<evidence type="ECO:0000256" key="5">
    <source>
        <dbReference type="SAM" id="MobiDB-lite"/>
    </source>
</evidence>
<dbReference type="InterPro" id="IPR019452">
    <property type="entry name" value="VPS39/TGF_beta_rcpt-assoc_1"/>
</dbReference>
<dbReference type="GO" id="GO:0000329">
    <property type="term" value="C:fungal-type vacuole membrane"/>
    <property type="evidence" value="ECO:0007669"/>
    <property type="project" value="TreeGrafter"/>
</dbReference>
<comment type="subcellular location">
    <subcellularLocation>
        <location evidence="1">Endomembrane system</location>
        <topology evidence="1">Peripheral membrane protein</topology>
    </subcellularLocation>
</comment>
<dbReference type="GO" id="GO:0012505">
    <property type="term" value="C:endomembrane system"/>
    <property type="evidence" value="ECO:0007669"/>
    <property type="project" value="UniProtKB-SubCell"/>
</dbReference>
<dbReference type="InterPro" id="IPR019453">
    <property type="entry name" value="VPS39/TGFA1_Znf"/>
</dbReference>
<dbReference type="Pfam" id="PF10367">
    <property type="entry name" value="zf-Vps39_C"/>
    <property type="match status" value="1"/>
</dbReference>
<dbReference type="AlphaFoldDB" id="A0A8H4REQ0"/>
<dbReference type="Pfam" id="PF00780">
    <property type="entry name" value="CNH"/>
    <property type="match status" value="1"/>
</dbReference>
<dbReference type="InterPro" id="IPR032914">
    <property type="entry name" value="Vam6/VPS39/TRAP1"/>
</dbReference>
<feature type="region of interest" description="Disordered" evidence="5">
    <location>
        <begin position="49"/>
        <end position="76"/>
    </location>
</feature>
<reference evidence="7 8" key="1">
    <citation type="submission" date="2020-03" db="EMBL/GenBank/DDBJ databases">
        <title>Draft Genome Sequence of Cudoniella acicularis.</title>
        <authorList>
            <person name="Buettner E."/>
            <person name="Kellner H."/>
        </authorList>
    </citation>
    <scope>NUCLEOTIDE SEQUENCE [LARGE SCALE GENOMIC DNA]</scope>
    <source>
        <strain evidence="7 8">DSM 108380</strain>
    </source>
</reference>
<protein>
    <recommendedName>
        <fullName evidence="6">CNH domain-containing protein</fullName>
    </recommendedName>
</protein>
<dbReference type="PROSITE" id="PS50236">
    <property type="entry name" value="CHCR"/>
    <property type="match status" value="1"/>
</dbReference>
<gene>
    <name evidence="7" type="ORF">G7Y89_g10828</name>
</gene>